<dbReference type="PROSITE" id="PS50090">
    <property type="entry name" value="MYB_LIKE"/>
    <property type="match status" value="1"/>
</dbReference>
<dbReference type="KEGG" id="dzi:111314173"/>
<dbReference type="InterPro" id="IPR001005">
    <property type="entry name" value="SANT/Myb"/>
</dbReference>
<evidence type="ECO:0000313" key="3">
    <source>
        <dbReference type="Proteomes" id="UP000515121"/>
    </source>
</evidence>
<dbReference type="PANTHER" id="PTHR47211">
    <property type="entry name" value="TRIHELIX TRANSCRIPTION FACTOR ASR3"/>
    <property type="match status" value="1"/>
</dbReference>
<dbReference type="GeneID" id="111314173"/>
<dbReference type="InterPro" id="IPR044822">
    <property type="entry name" value="Myb_DNA-bind_4"/>
</dbReference>
<proteinExistence type="predicted"/>
<sequence length="316" mass="35873">MEPDPINMQENASCLLDESQEQTFHATDSKTNTRHVRWTRQETIVLIQAKLAVENRARSRSRSLSIFASDQNEPKWDSISSYCKQHGFGREPVQCQKRWSNLLSDFKKIKTWELQMEKEAESFWLMRSDLRRERKLPSLYDREVYDILDGKGFAMAATPLAHVTAMTEIDNSNRGQAAIAAAAAAEEKQENDDEEAEEEIGQGNEKETIAMRSPVKTVNTPSPISGEAKEKCPGSISRTGSMVQEGLKRRRLSIDGSEDNNWAKILKRNSNILSSQLEAQNINYQLDRDQRKEQADNLVAALNKLTDAMVRIANKL</sequence>
<accession>A0A6P6B1H2</accession>
<dbReference type="PANTHER" id="PTHR47211:SF3">
    <property type="entry name" value="TRIHELIX TRANSCRIPTION FACTOR ASR3-LIKE"/>
    <property type="match status" value="1"/>
</dbReference>
<gene>
    <name evidence="4" type="primary">LOC111314173</name>
</gene>
<dbReference type="Proteomes" id="UP000515121">
    <property type="component" value="Unplaced"/>
</dbReference>
<dbReference type="OrthoDB" id="1865198at2759"/>
<dbReference type="RefSeq" id="XP_022771022.1">
    <property type="nucleotide sequence ID" value="XM_022915287.1"/>
</dbReference>
<dbReference type="Pfam" id="PF13837">
    <property type="entry name" value="Myb_DNA-bind_4"/>
    <property type="match status" value="1"/>
</dbReference>
<feature type="region of interest" description="Disordered" evidence="1">
    <location>
        <begin position="183"/>
        <end position="241"/>
    </location>
</feature>
<protein>
    <submittedName>
        <fullName evidence="4">Trihelix transcription factor ASR3-like</fullName>
    </submittedName>
</protein>
<dbReference type="AlphaFoldDB" id="A0A6P6B1H2"/>
<evidence type="ECO:0000259" key="2">
    <source>
        <dbReference type="PROSITE" id="PS50090"/>
    </source>
</evidence>
<evidence type="ECO:0000313" key="4">
    <source>
        <dbReference type="RefSeq" id="XP_022771022.1"/>
    </source>
</evidence>
<dbReference type="Gene3D" id="1.10.10.60">
    <property type="entry name" value="Homeodomain-like"/>
    <property type="match status" value="1"/>
</dbReference>
<organism evidence="3 4">
    <name type="scientific">Durio zibethinus</name>
    <name type="common">Durian</name>
    <dbReference type="NCBI Taxonomy" id="66656"/>
    <lineage>
        <taxon>Eukaryota</taxon>
        <taxon>Viridiplantae</taxon>
        <taxon>Streptophyta</taxon>
        <taxon>Embryophyta</taxon>
        <taxon>Tracheophyta</taxon>
        <taxon>Spermatophyta</taxon>
        <taxon>Magnoliopsida</taxon>
        <taxon>eudicotyledons</taxon>
        <taxon>Gunneridae</taxon>
        <taxon>Pentapetalae</taxon>
        <taxon>rosids</taxon>
        <taxon>malvids</taxon>
        <taxon>Malvales</taxon>
        <taxon>Malvaceae</taxon>
        <taxon>Helicteroideae</taxon>
        <taxon>Durio</taxon>
    </lineage>
</organism>
<dbReference type="InterPro" id="IPR009057">
    <property type="entry name" value="Homeodomain-like_sf"/>
</dbReference>
<reference evidence="4" key="1">
    <citation type="submission" date="2025-08" db="UniProtKB">
        <authorList>
            <consortium name="RefSeq"/>
        </authorList>
    </citation>
    <scope>IDENTIFICATION</scope>
    <source>
        <tissue evidence="4">Fruit stalk</tissue>
    </source>
</reference>
<feature type="compositionally biased region" description="Acidic residues" evidence="1">
    <location>
        <begin position="189"/>
        <end position="200"/>
    </location>
</feature>
<name>A0A6P6B1H2_DURZI</name>
<evidence type="ECO:0000256" key="1">
    <source>
        <dbReference type="SAM" id="MobiDB-lite"/>
    </source>
</evidence>
<dbReference type="SUPFAM" id="SSF46689">
    <property type="entry name" value="Homeodomain-like"/>
    <property type="match status" value="1"/>
</dbReference>
<keyword evidence="3" id="KW-1185">Reference proteome</keyword>
<feature type="domain" description="Myb-like" evidence="2">
    <location>
        <begin position="30"/>
        <end position="103"/>
    </location>
</feature>